<feature type="transmembrane region" description="Helical" evidence="6">
    <location>
        <begin position="39"/>
        <end position="57"/>
    </location>
</feature>
<evidence type="ECO:0000256" key="1">
    <source>
        <dbReference type="ARBA" id="ARBA00004141"/>
    </source>
</evidence>
<comment type="subcellular location">
    <subcellularLocation>
        <location evidence="6">Cell membrane</location>
        <topology evidence="6">Multi-pass membrane protein</topology>
    </subcellularLocation>
    <subcellularLocation>
        <location evidence="1">Membrane</location>
        <topology evidence="1">Multi-pass membrane protein</topology>
    </subcellularLocation>
</comment>
<evidence type="ECO:0000313" key="7">
    <source>
        <dbReference type="EMBL" id="MCO0831837.1"/>
    </source>
</evidence>
<feature type="transmembrane region" description="Helical" evidence="6">
    <location>
        <begin position="196"/>
        <end position="216"/>
    </location>
</feature>
<feature type="transmembrane region" description="Helical" evidence="6">
    <location>
        <begin position="69"/>
        <end position="88"/>
    </location>
</feature>
<sequence>MDIIFYGFLIGCFVTLIGGGGATFYLGVLTATMGMSTKMAVPTSLFIAVFALFSGFMTQLKLKNVNFKIGNRLILAALPGIVIGTYVGQFIPTRIYQLMVGTLLTVMGIIVLVKKIRGKKQIEKVDENSKVALGFGFLSGLMVGFGGLSGGSATVAGLSIIGMPAIKVSGTTTYILWVLAVVGLGSHLVAGSPISYSAGLFLMIGGIIGSILTPLVMRLFDPKKFNKFLGILMGLVIIYFGLNLIF</sequence>
<name>A0ABT0ZPB2_9LACO</name>
<dbReference type="EMBL" id="JAMWYK010000002">
    <property type="protein sequence ID" value="MCO0831837.1"/>
    <property type="molecule type" value="Genomic_DNA"/>
</dbReference>
<dbReference type="PANTHER" id="PTHR43701">
    <property type="entry name" value="MEMBRANE TRANSPORTER PROTEIN MJ0441-RELATED"/>
    <property type="match status" value="1"/>
</dbReference>
<reference evidence="7 8" key="1">
    <citation type="submission" date="2022-06" db="EMBL/GenBank/DDBJ databases">
        <title>Fructobacillus taiwanensis sp. nov., isolated from the honeybee.</title>
        <authorList>
            <person name="Chen Y.-S."/>
            <person name="Wang L.-T."/>
            <person name="Lee Y.-S."/>
            <person name="Chang Y.-C."/>
            <person name="Wu H.-C."/>
            <person name="Liao C.-Y."/>
            <person name="Chen W.-H."/>
            <person name="Deng J.-N."/>
            <person name="Wang Y.-H."/>
        </authorList>
    </citation>
    <scope>NUCLEOTIDE SEQUENCE [LARGE SCALE GENOMIC DNA]</scope>
    <source>
        <strain evidence="7 8">W13</strain>
    </source>
</reference>
<dbReference type="InterPro" id="IPR002781">
    <property type="entry name" value="TM_pro_TauE-like"/>
</dbReference>
<keyword evidence="3 6" id="KW-0812">Transmembrane</keyword>
<evidence type="ECO:0000256" key="6">
    <source>
        <dbReference type="RuleBase" id="RU363041"/>
    </source>
</evidence>
<feature type="transmembrane region" description="Helical" evidence="6">
    <location>
        <begin position="173"/>
        <end position="190"/>
    </location>
</feature>
<accession>A0ABT0ZPB2</accession>
<feature type="transmembrane region" description="Helical" evidence="6">
    <location>
        <begin position="95"/>
        <end position="113"/>
    </location>
</feature>
<evidence type="ECO:0000256" key="3">
    <source>
        <dbReference type="ARBA" id="ARBA00022692"/>
    </source>
</evidence>
<proteinExistence type="inferred from homology"/>
<dbReference type="InterPro" id="IPR051598">
    <property type="entry name" value="TSUP/Inactive_protease-like"/>
</dbReference>
<feature type="transmembrane region" description="Helical" evidence="6">
    <location>
        <begin position="228"/>
        <end position="245"/>
    </location>
</feature>
<organism evidence="7 8">
    <name type="scientific">Fructobacillus apis</name>
    <dbReference type="NCBI Taxonomy" id="2935017"/>
    <lineage>
        <taxon>Bacteria</taxon>
        <taxon>Bacillati</taxon>
        <taxon>Bacillota</taxon>
        <taxon>Bacilli</taxon>
        <taxon>Lactobacillales</taxon>
        <taxon>Lactobacillaceae</taxon>
        <taxon>Fructobacillus</taxon>
    </lineage>
</organism>
<comment type="caution">
    <text evidence="7">The sequence shown here is derived from an EMBL/GenBank/DDBJ whole genome shotgun (WGS) entry which is preliminary data.</text>
</comment>
<dbReference type="Pfam" id="PF01925">
    <property type="entry name" value="TauE"/>
    <property type="match status" value="1"/>
</dbReference>
<keyword evidence="8" id="KW-1185">Reference proteome</keyword>
<comment type="similarity">
    <text evidence="2 6">Belongs to the 4-toluene sulfonate uptake permease (TSUP) (TC 2.A.102) family.</text>
</comment>
<dbReference type="PANTHER" id="PTHR43701:SF2">
    <property type="entry name" value="MEMBRANE TRANSPORTER PROTEIN YJNA-RELATED"/>
    <property type="match status" value="1"/>
</dbReference>
<protein>
    <recommendedName>
        <fullName evidence="6">Probable membrane transporter protein</fullName>
    </recommendedName>
</protein>
<dbReference type="Proteomes" id="UP001523234">
    <property type="component" value="Unassembled WGS sequence"/>
</dbReference>
<gene>
    <name evidence="7" type="ORF">NFX39_01845</name>
</gene>
<keyword evidence="4 6" id="KW-1133">Transmembrane helix</keyword>
<evidence type="ECO:0000256" key="5">
    <source>
        <dbReference type="ARBA" id="ARBA00023136"/>
    </source>
</evidence>
<evidence type="ECO:0000313" key="8">
    <source>
        <dbReference type="Proteomes" id="UP001523234"/>
    </source>
</evidence>
<dbReference type="RefSeq" id="WP_252442488.1">
    <property type="nucleotide sequence ID" value="NZ_JAMWYK010000002.1"/>
</dbReference>
<feature type="transmembrane region" description="Helical" evidence="6">
    <location>
        <begin position="133"/>
        <end position="161"/>
    </location>
</feature>
<feature type="transmembrane region" description="Helical" evidence="6">
    <location>
        <begin position="6"/>
        <end position="27"/>
    </location>
</feature>
<keyword evidence="6" id="KW-1003">Cell membrane</keyword>
<keyword evidence="5 6" id="KW-0472">Membrane</keyword>
<evidence type="ECO:0000256" key="4">
    <source>
        <dbReference type="ARBA" id="ARBA00022989"/>
    </source>
</evidence>
<evidence type="ECO:0000256" key="2">
    <source>
        <dbReference type="ARBA" id="ARBA00009142"/>
    </source>
</evidence>